<dbReference type="Proteomes" id="UP000658225">
    <property type="component" value="Unassembled WGS sequence"/>
</dbReference>
<dbReference type="InterPro" id="IPR011256">
    <property type="entry name" value="Reg_factor_effector_dom_sf"/>
</dbReference>
<dbReference type="EMBL" id="JADBEL010000017">
    <property type="protein sequence ID" value="MBE1555841.1"/>
    <property type="molecule type" value="Genomic_DNA"/>
</dbReference>
<proteinExistence type="predicted"/>
<name>A0A927R464_9BACL</name>
<dbReference type="SUPFAM" id="SSF55136">
    <property type="entry name" value="Probable bacterial effector-binding domain"/>
    <property type="match status" value="1"/>
</dbReference>
<feature type="domain" description="AraC effector-binding" evidence="1">
    <location>
        <begin position="2"/>
        <end position="161"/>
    </location>
</feature>
<sequence length="162" mass="18103">MTNPVMIEKAQFSIMGTSVRTTNANEMTANAKISGLWERFYGQKVAKEIANPVNPNVIYGLYSDYENGMNGEYSITLGLEVSSHNTPSEGLVVKTVPASKYVVFTSEKGPFPDVVINLWQDIWAWSDKADVERTYTGDFEVYDERCADPREAQVDIYIAVNA</sequence>
<dbReference type="Pfam" id="PF14526">
    <property type="entry name" value="Cass2"/>
    <property type="match status" value="1"/>
</dbReference>
<dbReference type="InterPro" id="IPR053182">
    <property type="entry name" value="YobU-like_regulator"/>
</dbReference>
<dbReference type="RefSeq" id="WP_192599529.1">
    <property type="nucleotide sequence ID" value="NZ_JADBEL010000017.1"/>
</dbReference>
<comment type="caution">
    <text evidence="2">The sequence shown here is derived from an EMBL/GenBank/DDBJ whole genome shotgun (WGS) entry which is preliminary data.</text>
</comment>
<reference evidence="2" key="1">
    <citation type="submission" date="2020-10" db="EMBL/GenBank/DDBJ databases">
        <title>Genomic Encyclopedia of Type Strains, Phase IV (KMG-IV): sequencing the most valuable type-strain genomes for metagenomic binning, comparative biology and taxonomic classification.</title>
        <authorList>
            <person name="Goeker M."/>
        </authorList>
    </citation>
    <scope>NUCLEOTIDE SEQUENCE</scope>
    <source>
        <strain evidence="2">DSM 13886</strain>
    </source>
</reference>
<evidence type="ECO:0000313" key="2">
    <source>
        <dbReference type="EMBL" id="MBE1555841.1"/>
    </source>
</evidence>
<dbReference type="SMART" id="SM00871">
    <property type="entry name" value="AraC_E_bind"/>
    <property type="match status" value="1"/>
</dbReference>
<accession>A0A927R464</accession>
<gene>
    <name evidence="2" type="ORF">H4683_002961</name>
</gene>
<dbReference type="AlphaFoldDB" id="A0A927R464"/>
<organism evidence="2 3">
    <name type="scientific">Sporosarcina limicola</name>
    <dbReference type="NCBI Taxonomy" id="34101"/>
    <lineage>
        <taxon>Bacteria</taxon>
        <taxon>Bacillati</taxon>
        <taxon>Bacillota</taxon>
        <taxon>Bacilli</taxon>
        <taxon>Bacillales</taxon>
        <taxon>Caryophanaceae</taxon>
        <taxon>Sporosarcina</taxon>
    </lineage>
</organism>
<dbReference type="PANTHER" id="PTHR36444">
    <property type="entry name" value="TRANSCRIPTIONAL REGULATOR PROTEIN YOBU-RELATED"/>
    <property type="match status" value="1"/>
</dbReference>
<keyword evidence="3" id="KW-1185">Reference proteome</keyword>
<dbReference type="InterPro" id="IPR010499">
    <property type="entry name" value="AraC_E-bd"/>
</dbReference>
<dbReference type="InterPro" id="IPR029441">
    <property type="entry name" value="Cass2"/>
</dbReference>
<protein>
    <submittedName>
        <fullName evidence="2">Transcriptional regulator YdeE</fullName>
    </submittedName>
</protein>
<dbReference type="PANTHER" id="PTHR36444:SF2">
    <property type="entry name" value="TRANSCRIPTIONAL REGULATOR PROTEIN YOBU-RELATED"/>
    <property type="match status" value="1"/>
</dbReference>
<evidence type="ECO:0000259" key="1">
    <source>
        <dbReference type="SMART" id="SM00871"/>
    </source>
</evidence>
<evidence type="ECO:0000313" key="3">
    <source>
        <dbReference type="Proteomes" id="UP000658225"/>
    </source>
</evidence>
<dbReference type="Gene3D" id="3.20.80.10">
    <property type="entry name" value="Regulatory factor, effector binding domain"/>
    <property type="match status" value="1"/>
</dbReference>